<dbReference type="EMBL" id="FOUY01000001">
    <property type="protein sequence ID" value="SFM58673.1"/>
    <property type="molecule type" value="Genomic_DNA"/>
</dbReference>
<dbReference type="STRING" id="260086.SAMN05216207_1001207"/>
<proteinExistence type="predicted"/>
<evidence type="ECO:0000313" key="2">
    <source>
        <dbReference type="Proteomes" id="UP000199614"/>
    </source>
</evidence>
<evidence type="ECO:0000313" key="1">
    <source>
        <dbReference type="EMBL" id="SFM58673.1"/>
    </source>
</evidence>
<organism evidence="1 2">
    <name type="scientific">Pseudonocardia ammonioxydans</name>
    <dbReference type="NCBI Taxonomy" id="260086"/>
    <lineage>
        <taxon>Bacteria</taxon>
        <taxon>Bacillati</taxon>
        <taxon>Actinomycetota</taxon>
        <taxon>Actinomycetes</taxon>
        <taxon>Pseudonocardiales</taxon>
        <taxon>Pseudonocardiaceae</taxon>
        <taxon>Pseudonocardia</taxon>
    </lineage>
</organism>
<accession>A0A1I4S354</accession>
<dbReference type="AlphaFoldDB" id="A0A1I4S354"/>
<dbReference type="OrthoDB" id="3212317at2"/>
<sequence length="166" mass="18559">MSEHGTDPESLDTVVGGALRDAGVEHVHRGPGQWLVTLPGEARLQTQTWLLVREQTMGVQAFVCRKPDENLEGVYRFMLLRNAKLYGVHYCLDRVGDIHLVGRVPLHAITADEIDRLLGQVLQAADGDFNTFLELGFASSIRREHAWRTSHGESTANLQAFEHLFS</sequence>
<dbReference type="Pfam" id="PF10722">
    <property type="entry name" value="YbjN"/>
    <property type="match status" value="1"/>
</dbReference>
<dbReference type="SUPFAM" id="SSF69635">
    <property type="entry name" value="Type III secretory system chaperone-like"/>
    <property type="match status" value="1"/>
</dbReference>
<dbReference type="Proteomes" id="UP000199614">
    <property type="component" value="Unassembled WGS sequence"/>
</dbReference>
<dbReference type="RefSeq" id="WP_093335753.1">
    <property type="nucleotide sequence ID" value="NZ_FOUY01000001.1"/>
</dbReference>
<keyword evidence="2" id="KW-1185">Reference proteome</keyword>
<dbReference type="Gene3D" id="3.30.1460.10">
    <property type="match status" value="1"/>
</dbReference>
<name>A0A1I4S354_PSUAM</name>
<protein>
    <submittedName>
        <fullName evidence="1">Putative sensory transduction regulator</fullName>
    </submittedName>
</protein>
<gene>
    <name evidence="1" type="ORF">SAMN05216207_1001207</name>
</gene>
<reference evidence="1 2" key="1">
    <citation type="submission" date="2016-10" db="EMBL/GenBank/DDBJ databases">
        <authorList>
            <person name="de Groot N.N."/>
        </authorList>
    </citation>
    <scope>NUCLEOTIDE SEQUENCE [LARGE SCALE GENOMIC DNA]</scope>
    <source>
        <strain evidence="1 2">CGMCC 4.1877</strain>
    </source>
</reference>
<dbReference type="InterPro" id="IPR019660">
    <property type="entry name" value="Put_sensory_transdc_reg_YbjN"/>
</dbReference>